<gene>
    <name evidence="1" type="ORF">HERILL_LOCUS1966</name>
</gene>
<accession>A0A7R8UDJ0</accession>
<dbReference type="EMBL" id="LR899009">
    <property type="protein sequence ID" value="CAD7078713.1"/>
    <property type="molecule type" value="Genomic_DNA"/>
</dbReference>
<dbReference type="Proteomes" id="UP000594454">
    <property type="component" value="Chromosome 1"/>
</dbReference>
<protein>
    <submittedName>
        <fullName evidence="1">Uncharacterized protein</fullName>
    </submittedName>
</protein>
<name>A0A7R8UDJ0_HERIL</name>
<keyword evidence="2" id="KW-1185">Reference proteome</keyword>
<organism evidence="1 2">
    <name type="scientific">Hermetia illucens</name>
    <name type="common">Black soldier fly</name>
    <dbReference type="NCBI Taxonomy" id="343691"/>
    <lineage>
        <taxon>Eukaryota</taxon>
        <taxon>Metazoa</taxon>
        <taxon>Ecdysozoa</taxon>
        <taxon>Arthropoda</taxon>
        <taxon>Hexapoda</taxon>
        <taxon>Insecta</taxon>
        <taxon>Pterygota</taxon>
        <taxon>Neoptera</taxon>
        <taxon>Endopterygota</taxon>
        <taxon>Diptera</taxon>
        <taxon>Brachycera</taxon>
        <taxon>Stratiomyomorpha</taxon>
        <taxon>Stratiomyidae</taxon>
        <taxon>Hermetiinae</taxon>
        <taxon>Hermetia</taxon>
    </lineage>
</organism>
<sequence>MKKIASKSCLYISYEYSTLNGNNSATFYRLPNGDLNITAFNRLAAIVKAYANHMADVKLPLSEAGEYEDILRYLQKTTFLSDSE</sequence>
<reference evidence="1 2" key="1">
    <citation type="submission" date="2020-11" db="EMBL/GenBank/DDBJ databases">
        <authorList>
            <person name="Wallbank WR R."/>
            <person name="Pardo Diaz C."/>
            <person name="Kozak K."/>
            <person name="Martin S."/>
            <person name="Jiggins C."/>
            <person name="Moest M."/>
            <person name="Warren A I."/>
            <person name="Generalovic N T."/>
            <person name="Byers J.R.P. K."/>
            <person name="Montejo-Kovacevich G."/>
            <person name="Yen C E."/>
        </authorList>
    </citation>
    <scope>NUCLEOTIDE SEQUENCE [LARGE SCALE GENOMIC DNA]</scope>
</reference>
<evidence type="ECO:0000313" key="1">
    <source>
        <dbReference type="EMBL" id="CAD7078713.1"/>
    </source>
</evidence>
<evidence type="ECO:0000313" key="2">
    <source>
        <dbReference type="Proteomes" id="UP000594454"/>
    </source>
</evidence>
<proteinExistence type="predicted"/>
<dbReference type="AlphaFoldDB" id="A0A7R8UDJ0"/>
<dbReference type="OrthoDB" id="20825at2759"/>